<accession>A0A7C8M806</accession>
<name>A0A7C8M806_9PLEO</name>
<dbReference type="InterPro" id="IPR017938">
    <property type="entry name" value="Riboflavin_synthase-like_b-brl"/>
</dbReference>
<dbReference type="PROSITE" id="PS51384">
    <property type="entry name" value="FAD_FR"/>
    <property type="match status" value="1"/>
</dbReference>
<dbReference type="Gene3D" id="2.40.30.10">
    <property type="entry name" value="Translation factors"/>
    <property type="match status" value="1"/>
</dbReference>
<dbReference type="PANTHER" id="PTHR42815:SF2">
    <property type="entry name" value="FAD-BINDING, PUTATIVE (AFU_ORTHOLOGUE AFUA_6G07600)-RELATED"/>
    <property type="match status" value="1"/>
</dbReference>
<dbReference type="GO" id="GO:0016491">
    <property type="term" value="F:oxidoreductase activity"/>
    <property type="evidence" value="ECO:0007669"/>
    <property type="project" value="InterPro"/>
</dbReference>
<organism evidence="2 3">
    <name type="scientific">Massariosphaeria phaeospora</name>
    <dbReference type="NCBI Taxonomy" id="100035"/>
    <lineage>
        <taxon>Eukaryota</taxon>
        <taxon>Fungi</taxon>
        <taxon>Dikarya</taxon>
        <taxon>Ascomycota</taxon>
        <taxon>Pezizomycotina</taxon>
        <taxon>Dothideomycetes</taxon>
        <taxon>Pleosporomycetidae</taxon>
        <taxon>Pleosporales</taxon>
        <taxon>Pleosporales incertae sedis</taxon>
        <taxon>Massariosphaeria</taxon>
    </lineage>
</organism>
<keyword evidence="3" id="KW-1185">Reference proteome</keyword>
<feature type="domain" description="FAD-binding FR-type" evidence="1">
    <location>
        <begin position="354"/>
        <end position="475"/>
    </location>
</feature>
<dbReference type="InterPro" id="IPR039261">
    <property type="entry name" value="FNR_nucleotide-bd"/>
</dbReference>
<dbReference type="Proteomes" id="UP000481861">
    <property type="component" value="Unassembled WGS sequence"/>
</dbReference>
<dbReference type="Gene3D" id="3.40.50.80">
    <property type="entry name" value="Nucleotide-binding domain of ferredoxin-NADP reductase (FNR) module"/>
    <property type="match status" value="1"/>
</dbReference>
<evidence type="ECO:0000313" key="3">
    <source>
        <dbReference type="Proteomes" id="UP000481861"/>
    </source>
</evidence>
<dbReference type="AlphaFoldDB" id="A0A7C8M806"/>
<evidence type="ECO:0000313" key="2">
    <source>
        <dbReference type="EMBL" id="KAF2870261.1"/>
    </source>
</evidence>
<dbReference type="OrthoDB" id="436496at2759"/>
<dbReference type="Gene3D" id="2.30.110.10">
    <property type="entry name" value="Electron Transport, Fmn-binding Protein, Chain A"/>
    <property type="match status" value="1"/>
</dbReference>
<dbReference type="SUPFAM" id="SSF50475">
    <property type="entry name" value="FMN-binding split barrel"/>
    <property type="match status" value="1"/>
</dbReference>
<reference evidence="2 3" key="1">
    <citation type="submission" date="2020-01" db="EMBL/GenBank/DDBJ databases">
        <authorList>
            <consortium name="DOE Joint Genome Institute"/>
            <person name="Haridas S."/>
            <person name="Albert R."/>
            <person name="Binder M."/>
            <person name="Bloem J."/>
            <person name="Labutti K."/>
            <person name="Salamov A."/>
            <person name="Andreopoulos B."/>
            <person name="Baker S.E."/>
            <person name="Barry K."/>
            <person name="Bills G."/>
            <person name="Bluhm B.H."/>
            <person name="Cannon C."/>
            <person name="Castanera R."/>
            <person name="Culley D.E."/>
            <person name="Daum C."/>
            <person name="Ezra D."/>
            <person name="Gonzalez J.B."/>
            <person name="Henrissat B."/>
            <person name="Kuo A."/>
            <person name="Liang C."/>
            <person name="Lipzen A."/>
            <person name="Lutzoni F."/>
            <person name="Magnuson J."/>
            <person name="Mondo S."/>
            <person name="Nolan M."/>
            <person name="Ohm R."/>
            <person name="Pangilinan J."/>
            <person name="Park H.-J.H."/>
            <person name="Ramirez L."/>
            <person name="Alfaro M."/>
            <person name="Sun H."/>
            <person name="Tritt A."/>
            <person name="Yoshinaga Y."/>
            <person name="Zwiers L.-H.L."/>
            <person name="Turgeon B.G."/>
            <person name="Goodwin S.B."/>
            <person name="Spatafora J.W."/>
            <person name="Crous P.W."/>
            <person name="Grigoriev I.V."/>
        </authorList>
    </citation>
    <scope>NUCLEOTIDE SEQUENCE [LARGE SCALE GENOMIC DNA]</scope>
    <source>
        <strain evidence="2 3">CBS 611.86</strain>
    </source>
</reference>
<dbReference type="InterPro" id="IPR012349">
    <property type="entry name" value="Split_barrel_FMN-bd"/>
</dbReference>
<dbReference type="PANTHER" id="PTHR42815">
    <property type="entry name" value="FAD-BINDING, PUTATIVE (AFU_ORTHOLOGUE AFUA_6G07600)-RELATED"/>
    <property type="match status" value="1"/>
</dbReference>
<dbReference type="SUPFAM" id="SSF52343">
    <property type="entry name" value="Ferredoxin reductase-like, C-terminal NADP-linked domain"/>
    <property type="match status" value="1"/>
</dbReference>
<dbReference type="EMBL" id="JAADJZ010000014">
    <property type="protein sequence ID" value="KAF2870261.1"/>
    <property type="molecule type" value="Genomic_DNA"/>
</dbReference>
<proteinExistence type="predicted"/>
<protein>
    <submittedName>
        <fullName evidence="2">Oxidoreductase-like protein</fullName>
    </submittedName>
</protein>
<comment type="caution">
    <text evidence="2">The sequence shown here is derived from an EMBL/GenBank/DDBJ whole genome shotgun (WGS) entry which is preliminary data.</text>
</comment>
<sequence>MKKDFMMAFSLATSWNEGETTMQKLLRVPDMDNPTSQMLTPQAANMLQRGPLLIVGTLDAQDRPWTTLWGGQPGFSRPLGGNIIGTSTIVDGVNDPVVQALVGHVESGEMVQGAQKMISGLTLDLMTRKRVKLAGRMVAGTLEEVDVEYAEGAERPGKVASKQHQLQLGVNVEQSVGNCPKYMNQYDLRPALVTSEIISQSSSLSLEAKALIAKADMFFLSSSTPKDMDTNHRGGPSGFVRVLSDTEFVYPEYSGNRFYQSLGNLYMNPKIGITFPDYESGNVLYTTGHAEILIGNDAASLLPGSNLALRIKIDEARLVRGGLPFRGTKKNPSPYNPLVRTLATEGNIKSNISASRKTAQLKKKVSITHTVSRYTFSVPDGLTYTPGQWVAFDFSSEMDHGYSHMRDDDPLSLNDDWVRTFTISSTPSSKDSSKEKEFDITIRTVGSVTDFLSRQNERASFEVPILGVGGDFKIVQEEGKLAAFFAAGVGITPLLGQLSGLDVTPERFRLLWTVRLMDAGLVVDTLLRYAGLAGSTEVYLTRFDGQSKSEENITALKKLGAKVQTRRLTKSDLDDLDAGTWYLCAAKPLRKDVLSWLGGKKVVFEDFDY</sequence>
<dbReference type="InterPro" id="IPR017927">
    <property type="entry name" value="FAD-bd_FR_type"/>
</dbReference>
<gene>
    <name evidence="2" type="ORF">BDV95DRAFT_575375</name>
</gene>
<dbReference type="SUPFAM" id="SSF63380">
    <property type="entry name" value="Riboflavin synthase domain-like"/>
    <property type="match status" value="1"/>
</dbReference>
<evidence type="ECO:0000259" key="1">
    <source>
        <dbReference type="PROSITE" id="PS51384"/>
    </source>
</evidence>